<dbReference type="Pfam" id="PF01472">
    <property type="entry name" value="PUA"/>
    <property type="match status" value="1"/>
</dbReference>
<dbReference type="InterPro" id="IPR015947">
    <property type="entry name" value="PUA-like_sf"/>
</dbReference>
<dbReference type="EMBL" id="UINC01039388">
    <property type="protein sequence ID" value="SVB37799.1"/>
    <property type="molecule type" value="Genomic_DNA"/>
</dbReference>
<protein>
    <recommendedName>
        <fullName evidence="8">PUA domain-containing protein</fullName>
    </recommendedName>
</protein>
<dbReference type="InterPro" id="IPR036974">
    <property type="entry name" value="PUA_sf"/>
</dbReference>
<evidence type="ECO:0000256" key="2">
    <source>
        <dbReference type="ARBA" id="ARBA00022605"/>
    </source>
</evidence>
<dbReference type="InterPro" id="IPR001048">
    <property type="entry name" value="Asp/Glu/Uridylate_kinase"/>
</dbReference>
<dbReference type="InterPro" id="IPR041739">
    <property type="entry name" value="G5K_ProB"/>
</dbReference>
<keyword evidence="7" id="KW-0067">ATP-binding</keyword>
<dbReference type="FunFam" id="3.40.1160.10:FF:000006">
    <property type="entry name" value="Glutamate 5-kinase"/>
    <property type="match status" value="1"/>
</dbReference>
<dbReference type="PROSITE" id="PS50890">
    <property type="entry name" value="PUA"/>
    <property type="match status" value="1"/>
</dbReference>
<dbReference type="InterPro" id="IPR011529">
    <property type="entry name" value="Glu_5kinase"/>
</dbReference>
<dbReference type="NCBIfam" id="TIGR01027">
    <property type="entry name" value="proB"/>
    <property type="match status" value="1"/>
</dbReference>
<dbReference type="PROSITE" id="PS00902">
    <property type="entry name" value="GLUTAMATE_5_KINASE"/>
    <property type="match status" value="1"/>
</dbReference>
<evidence type="ECO:0000259" key="8">
    <source>
        <dbReference type="SMART" id="SM00359"/>
    </source>
</evidence>
<dbReference type="GO" id="GO:0005829">
    <property type="term" value="C:cytosol"/>
    <property type="evidence" value="ECO:0007669"/>
    <property type="project" value="TreeGrafter"/>
</dbReference>
<dbReference type="GO" id="GO:0005524">
    <property type="term" value="F:ATP binding"/>
    <property type="evidence" value="ECO:0007669"/>
    <property type="project" value="UniProtKB-KW"/>
</dbReference>
<dbReference type="CDD" id="cd21157">
    <property type="entry name" value="PUA_G5K"/>
    <property type="match status" value="1"/>
</dbReference>
<evidence type="ECO:0000256" key="1">
    <source>
        <dbReference type="ARBA" id="ARBA00022490"/>
    </source>
</evidence>
<accession>A0A382DI29</accession>
<evidence type="ECO:0000256" key="5">
    <source>
        <dbReference type="ARBA" id="ARBA00022741"/>
    </source>
</evidence>
<feature type="domain" description="PUA" evidence="8">
    <location>
        <begin position="239"/>
        <end position="323"/>
    </location>
</feature>
<proteinExistence type="predicted"/>
<dbReference type="GO" id="GO:0008652">
    <property type="term" value="P:amino acid biosynthetic process"/>
    <property type="evidence" value="ECO:0007669"/>
    <property type="project" value="UniProtKB-KW"/>
</dbReference>
<dbReference type="CDD" id="cd04242">
    <property type="entry name" value="AAK_G5K_ProB"/>
    <property type="match status" value="1"/>
</dbReference>
<keyword evidence="2" id="KW-0028">Amino-acid biosynthesis</keyword>
<dbReference type="InterPro" id="IPR002478">
    <property type="entry name" value="PUA"/>
</dbReference>
<dbReference type="InterPro" id="IPR001057">
    <property type="entry name" value="Glu/AcGlu_kinase"/>
</dbReference>
<name>A0A382DI29_9ZZZZ</name>
<evidence type="ECO:0000256" key="6">
    <source>
        <dbReference type="ARBA" id="ARBA00022777"/>
    </source>
</evidence>
<keyword evidence="6" id="KW-0418">Kinase</keyword>
<keyword evidence="3" id="KW-0641">Proline biosynthesis</keyword>
<dbReference type="PANTHER" id="PTHR43654">
    <property type="entry name" value="GLUTAMATE 5-KINASE"/>
    <property type="match status" value="1"/>
</dbReference>
<dbReference type="SUPFAM" id="SSF53633">
    <property type="entry name" value="Carbamate kinase-like"/>
    <property type="match status" value="1"/>
</dbReference>
<organism evidence="9">
    <name type="scientific">marine metagenome</name>
    <dbReference type="NCBI Taxonomy" id="408172"/>
    <lineage>
        <taxon>unclassified sequences</taxon>
        <taxon>metagenomes</taxon>
        <taxon>ecological metagenomes</taxon>
    </lineage>
</organism>
<dbReference type="InterPro" id="IPR005715">
    <property type="entry name" value="Glu_5kinase/COase_Synthase"/>
</dbReference>
<evidence type="ECO:0000256" key="4">
    <source>
        <dbReference type="ARBA" id="ARBA00022679"/>
    </source>
</evidence>
<evidence type="ECO:0000256" key="7">
    <source>
        <dbReference type="ARBA" id="ARBA00022840"/>
    </source>
</evidence>
<dbReference type="InterPro" id="IPR036393">
    <property type="entry name" value="AceGlu_kinase-like_sf"/>
</dbReference>
<dbReference type="PRINTS" id="PR00474">
    <property type="entry name" value="GLU5KINASE"/>
</dbReference>
<dbReference type="InterPro" id="IPR019797">
    <property type="entry name" value="Glutamate_5-kinase_CS"/>
</dbReference>
<dbReference type="PANTHER" id="PTHR43654:SF1">
    <property type="entry name" value="ISOPENTENYL PHOSPHATE KINASE"/>
    <property type="match status" value="1"/>
</dbReference>
<dbReference type="Gene3D" id="3.40.1160.10">
    <property type="entry name" value="Acetylglutamate kinase-like"/>
    <property type="match status" value="2"/>
</dbReference>
<dbReference type="Pfam" id="PF00696">
    <property type="entry name" value="AA_kinase"/>
    <property type="match status" value="1"/>
</dbReference>
<dbReference type="GO" id="GO:0004349">
    <property type="term" value="F:glutamate 5-kinase activity"/>
    <property type="evidence" value="ECO:0007669"/>
    <property type="project" value="InterPro"/>
</dbReference>
<sequence>MQEAGIDVVLVSSGSIAEGIQRLGWTERPRELQRLQAAAAVGQMGLIEAYENAFRQYDIHTAQVLLTDTDVANRVRYLNARGTLRMLLDLGIVPVVNENDTVVTHEIRFGDNDTLGALVSNLVDAQYLVILTDQEGLFDQDPRINADAALIRDEVAGDPKLEEFAGSSGSLGRGGMVTKVRAAARAARSGTSTVIASGKKPGVLQSIRDGKLPGTLLHANTGRMAARKQWLAGQLRVSGRLYLDSGAVDVLCRSGRSLLAVGVKRLEGNFLRGELVSCIHSETGAEIARGLVNYSSEETVRILGKTSTAIQDILGYMSEPELIHR</sequence>
<dbReference type="SMART" id="SM00359">
    <property type="entry name" value="PUA"/>
    <property type="match status" value="1"/>
</dbReference>
<keyword evidence="5" id="KW-0547">Nucleotide-binding</keyword>
<dbReference type="SUPFAM" id="SSF88697">
    <property type="entry name" value="PUA domain-like"/>
    <property type="match status" value="1"/>
</dbReference>
<keyword evidence="1" id="KW-0963">Cytoplasm</keyword>
<dbReference type="PIRSF" id="PIRSF000729">
    <property type="entry name" value="GK"/>
    <property type="match status" value="1"/>
</dbReference>
<feature type="non-terminal residue" evidence="9">
    <location>
        <position position="325"/>
    </location>
</feature>
<reference evidence="9" key="1">
    <citation type="submission" date="2018-05" db="EMBL/GenBank/DDBJ databases">
        <authorList>
            <person name="Lanie J.A."/>
            <person name="Ng W.-L."/>
            <person name="Kazmierczak K.M."/>
            <person name="Andrzejewski T.M."/>
            <person name="Davidsen T.M."/>
            <person name="Wayne K.J."/>
            <person name="Tettelin H."/>
            <person name="Glass J.I."/>
            <person name="Rusch D."/>
            <person name="Podicherti R."/>
            <person name="Tsui H.-C.T."/>
            <person name="Winkler M.E."/>
        </authorList>
    </citation>
    <scope>NUCLEOTIDE SEQUENCE</scope>
</reference>
<evidence type="ECO:0000256" key="3">
    <source>
        <dbReference type="ARBA" id="ARBA00022650"/>
    </source>
</evidence>
<dbReference type="AlphaFoldDB" id="A0A382DI29"/>
<dbReference type="GO" id="GO:0003723">
    <property type="term" value="F:RNA binding"/>
    <property type="evidence" value="ECO:0007669"/>
    <property type="project" value="InterPro"/>
</dbReference>
<keyword evidence="4" id="KW-0808">Transferase</keyword>
<dbReference type="Gene3D" id="2.30.130.10">
    <property type="entry name" value="PUA domain"/>
    <property type="match status" value="1"/>
</dbReference>
<evidence type="ECO:0000313" key="9">
    <source>
        <dbReference type="EMBL" id="SVB37799.1"/>
    </source>
</evidence>
<gene>
    <name evidence="9" type="ORF">METZ01_LOCUS190653</name>
</gene>